<evidence type="ECO:0000256" key="3">
    <source>
        <dbReference type="ARBA" id="ARBA00010617"/>
    </source>
</evidence>
<dbReference type="InterPro" id="IPR017972">
    <property type="entry name" value="Cyt_P450_CS"/>
</dbReference>
<evidence type="ECO:0000256" key="6">
    <source>
        <dbReference type="ARBA" id="ARBA00023002"/>
    </source>
</evidence>
<dbReference type="GO" id="GO:0004497">
    <property type="term" value="F:monooxygenase activity"/>
    <property type="evidence" value="ECO:0007669"/>
    <property type="project" value="UniProtKB-KW"/>
</dbReference>
<dbReference type="GO" id="GO:0005506">
    <property type="term" value="F:iron ion binding"/>
    <property type="evidence" value="ECO:0007669"/>
    <property type="project" value="InterPro"/>
</dbReference>
<organism evidence="11 12">
    <name type="scientific">Agrocybe chaxingu</name>
    <dbReference type="NCBI Taxonomy" id="84603"/>
    <lineage>
        <taxon>Eukaryota</taxon>
        <taxon>Fungi</taxon>
        <taxon>Dikarya</taxon>
        <taxon>Basidiomycota</taxon>
        <taxon>Agaricomycotina</taxon>
        <taxon>Agaricomycetes</taxon>
        <taxon>Agaricomycetidae</taxon>
        <taxon>Agaricales</taxon>
        <taxon>Agaricineae</taxon>
        <taxon>Strophariaceae</taxon>
        <taxon>Agrocybe</taxon>
    </lineage>
</organism>
<comment type="cofactor">
    <cofactor evidence="1 9">
        <name>heme</name>
        <dbReference type="ChEBI" id="CHEBI:30413"/>
    </cofactor>
</comment>
<dbReference type="PANTHER" id="PTHR46300">
    <property type="entry name" value="P450, PUTATIVE (EUROFUNG)-RELATED-RELATED"/>
    <property type="match status" value="1"/>
</dbReference>
<keyword evidence="5 9" id="KW-0479">Metal-binding</keyword>
<evidence type="ECO:0000256" key="1">
    <source>
        <dbReference type="ARBA" id="ARBA00001971"/>
    </source>
</evidence>
<dbReference type="Proteomes" id="UP001148786">
    <property type="component" value="Unassembled WGS sequence"/>
</dbReference>
<evidence type="ECO:0000313" key="11">
    <source>
        <dbReference type="EMBL" id="KAJ3507384.1"/>
    </source>
</evidence>
<dbReference type="Pfam" id="PF00067">
    <property type="entry name" value="p450"/>
    <property type="match status" value="1"/>
</dbReference>
<dbReference type="InterPro" id="IPR036396">
    <property type="entry name" value="Cyt_P450_sf"/>
</dbReference>
<comment type="caution">
    <text evidence="11">The sequence shown here is derived from an EMBL/GenBank/DDBJ whole genome shotgun (WGS) entry which is preliminary data.</text>
</comment>
<evidence type="ECO:0000256" key="9">
    <source>
        <dbReference type="PIRSR" id="PIRSR602401-1"/>
    </source>
</evidence>
<protein>
    <recommendedName>
        <fullName evidence="13">Cytochrome P450</fullName>
    </recommendedName>
</protein>
<dbReference type="EMBL" id="JANKHO010000665">
    <property type="protein sequence ID" value="KAJ3507384.1"/>
    <property type="molecule type" value="Genomic_DNA"/>
</dbReference>
<dbReference type="PROSITE" id="PS00086">
    <property type="entry name" value="CYTOCHROME_P450"/>
    <property type="match status" value="1"/>
</dbReference>
<sequence>MIQKRGPALEEEEEKEREKEEFEFDLKWAANSMYSGSIDTTITTISHFLLAMLAHPGAQSRAQAEIDSVVGGERLPSFEDRERLPFVEAVYREVLRWGVPVPLNLPHRLMEDDVYKGMFIPKGSMVFGNIWAMLRNEALYPEPDAFKPERFLADLEEKHEKTEEEREMERRRDPKRYVFGFGRRQCPGMNLVDSSIWLVIACMLATLDVSKAVDERGNVLEPEVKFENPIFRVPSAFKCDIRPRNARALELIREGA</sequence>
<dbReference type="InterPro" id="IPR001128">
    <property type="entry name" value="Cyt_P450"/>
</dbReference>
<evidence type="ECO:0008006" key="13">
    <source>
        <dbReference type="Google" id="ProtNLM"/>
    </source>
</evidence>
<evidence type="ECO:0000256" key="7">
    <source>
        <dbReference type="ARBA" id="ARBA00023004"/>
    </source>
</evidence>
<evidence type="ECO:0000256" key="10">
    <source>
        <dbReference type="RuleBase" id="RU000461"/>
    </source>
</evidence>
<dbReference type="AlphaFoldDB" id="A0A9W8K6L9"/>
<dbReference type="InterPro" id="IPR050364">
    <property type="entry name" value="Cytochrome_P450_fung"/>
</dbReference>
<keyword evidence="12" id="KW-1185">Reference proteome</keyword>
<dbReference type="GO" id="GO:0016705">
    <property type="term" value="F:oxidoreductase activity, acting on paired donors, with incorporation or reduction of molecular oxygen"/>
    <property type="evidence" value="ECO:0007669"/>
    <property type="project" value="InterPro"/>
</dbReference>
<comment type="similarity">
    <text evidence="3 10">Belongs to the cytochrome P450 family.</text>
</comment>
<dbReference type="SUPFAM" id="SSF48264">
    <property type="entry name" value="Cytochrome P450"/>
    <property type="match status" value="1"/>
</dbReference>
<evidence type="ECO:0000313" key="12">
    <source>
        <dbReference type="Proteomes" id="UP001148786"/>
    </source>
</evidence>
<keyword evidence="8 10" id="KW-0503">Monooxygenase</keyword>
<accession>A0A9W8K6L9</accession>
<evidence type="ECO:0000256" key="8">
    <source>
        <dbReference type="ARBA" id="ARBA00023033"/>
    </source>
</evidence>
<evidence type="ECO:0000256" key="2">
    <source>
        <dbReference type="ARBA" id="ARBA00005179"/>
    </source>
</evidence>
<reference evidence="11" key="1">
    <citation type="submission" date="2022-07" db="EMBL/GenBank/DDBJ databases">
        <title>Genome Sequence of Agrocybe chaxingu.</title>
        <authorList>
            <person name="Buettner E."/>
        </authorList>
    </citation>
    <scope>NUCLEOTIDE SEQUENCE</scope>
    <source>
        <strain evidence="11">MP-N11</strain>
    </source>
</reference>
<evidence type="ECO:0000256" key="5">
    <source>
        <dbReference type="ARBA" id="ARBA00022723"/>
    </source>
</evidence>
<dbReference type="OrthoDB" id="3934656at2759"/>
<name>A0A9W8K6L9_9AGAR</name>
<gene>
    <name evidence="11" type="ORF">NLJ89_g6331</name>
</gene>
<keyword evidence="4 9" id="KW-0349">Heme</keyword>
<comment type="pathway">
    <text evidence="2">Secondary metabolite biosynthesis.</text>
</comment>
<feature type="binding site" description="axial binding residue" evidence="9">
    <location>
        <position position="186"/>
    </location>
    <ligand>
        <name>heme</name>
        <dbReference type="ChEBI" id="CHEBI:30413"/>
    </ligand>
    <ligandPart>
        <name>Fe</name>
        <dbReference type="ChEBI" id="CHEBI:18248"/>
    </ligandPart>
</feature>
<dbReference type="PANTHER" id="PTHR46300:SF7">
    <property type="entry name" value="P450, PUTATIVE (EUROFUNG)-RELATED"/>
    <property type="match status" value="1"/>
</dbReference>
<evidence type="ECO:0000256" key="4">
    <source>
        <dbReference type="ARBA" id="ARBA00022617"/>
    </source>
</evidence>
<dbReference type="PRINTS" id="PR00463">
    <property type="entry name" value="EP450I"/>
</dbReference>
<keyword evidence="7 9" id="KW-0408">Iron</keyword>
<dbReference type="InterPro" id="IPR002401">
    <property type="entry name" value="Cyt_P450_E_grp-I"/>
</dbReference>
<proteinExistence type="inferred from homology"/>
<dbReference type="GO" id="GO:0020037">
    <property type="term" value="F:heme binding"/>
    <property type="evidence" value="ECO:0007669"/>
    <property type="project" value="InterPro"/>
</dbReference>
<dbReference type="Gene3D" id="1.10.630.10">
    <property type="entry name" value="Cytochrome P450"/>
    <property type="match status" value="1"/>
</dbReference>
<keyword evidence="6 10" id="KW-0560">Oxidoreductase</keyword>